<keyword evidence="3" id="KW-1185">Reference proteome</keyword>
<dbReference type="InterPro" id="IPR002347">
    <property type="entry name" value="SDR_fam"/>
</dbReference>
<dbReference type="EMBL" id="JAQQCF010000047">
    <property type="protein sequence ID" value="MFM0641712.1"/>
    <property type="molecule type" value="Genomic_DNA"/>
</dbReference>
<protein>
    <submittedName>
        <fullName evidence="2">Glucose 1-dehydrogenase</fullName>
        <ecNumber evidence="2">1.1.1.47</ecNumber>
    </submittedName>
</protein>
<organism evidence="2 3">
    <name type="scientific">Paraburkholderia metrosideri</name>
    <dbReference type="NCBI Taxonomy" id="580937"/>
    <lineage>
        <taxon>Bacteria</taxon>
        <taxon>Pseudomonadati</taxon>
        <taxon>Pseudomonadota</taxon>
        <taxon>Betaproteobacteria</taxon>
        <taxon>Burkholderiales</taxon>
        <taxon>Burkholderiaceae</taxon>
        <taxon>Paraburkholderia</taxon>
    </lineage>
</organism>
<name>A0ABW9E398_9BURK</name>
<accession>A0ABW9E398</accession>
<dbReference type="GO" id="GO:0047936">
    <property type="term" value="F:glucose 1-dehydrogenase [NAD(P)+] activity"/>
    <property type="evidence" value="ECO:0007669"/>
    <property type="project" value="UniProtKB-EC"/>
</dbReference>
<dbReference type="Proteomes" id="UP001629432">
    <property type="component" value="Unassembled WGS sequence"/>
</dbReference>
<dbReference type="PANTHER" id="PTHR42760">
    <property type="entry name" value="SHORT-CHAIN DEHYDROGENASES/REDUCTASES FAMILY MEMBER"/>
    <property type="match status" value="1"/>
</dbReference>
<dbReference type="Gene3D" id="3.40.50.720">
    <property type="entry name" value="NAD(P)-binding Rossmann-like Domain"/>
    <property type="match status" value="1"/>
</dbReference>
<comment type="caution">
    <text evidence="2">The sequence shown here is derived from an EMBL/GenBank/DDBJ whole genome shotgun (WGS) entry which is preliminary data.</text>
</comment>
<dbReference type="Pfam" id="PF13561">
    <property type="entry name" value="adh_short_C2"/>
    <property type="match status" value="1"/>
</dbReference>
<dbReference type="PRINTS" id="PR00081">
    <property type="entry name" value="GDHRDH"/>
</dbReference>
<reference evidence="2 3" key="1">
    <citation type="journal article" date="2024" name="Chem. Sci.">
        <title>Discovery of megapolipeptins by genome mining of a Burkholderiales bacteria collection.</title>
        <authorList>
            <person name="Paulo B.S."/>
            <person name="Recchia M.J.J."/>
            <person name="Lee S."/>
            <person name="Fergusson C.H."/>
            <person name="Romanowski S.B."/>
            <person name="Hernandez A."/>
            <person name="Krull N."/>
            <person name="Liu D.Y."/>
            <person name="Cavanagh H."/>
            <person name="Bos A."/>
            <person name="Gray C.A."/>
            <person name="Murphy B.T."/>
            <person name="Linington R.G."/>
            <person name="Eustaquio A.S."/>
        </authorList>
    </citation>
    <scope>NUCLEOTIDE SEQUENCE [LARGE SCALE GENOMIC DNA]</scope>
    <source>
        <strain evidence="2 3">RL17-338-BIC-A</strain>
    </source>
</reference>
<dbReference type="EC" id="1.1.1.47" evidence="2"/>
<comment type="similarity">
    <text evidence="1">Belongs to the short-chain dehydrogenases/reductases (SDR) family.</text>
</comment>
<proteinExistence type="inferred from homology"/>
<dbReference type="PRINTS" id="PR00080">
    <property type="entry name" value="SDRFAMILY"/>
</dbReference>
<sequence>MTQRLAGRVAVVTGGQRGLGAAILKEFAAEGAACVINYPTPSELGAANKLLEELKAAGARAIALEADISDTQAARRLLQAAKSEFGSLDILVNNAGVNSLQKWAEIERETWDRTVAVNLTGVFNCCQAAMEIMSAQGKGNVINIASVSPFIGRGNVDYIATKSALFGITTSLARQYGKDGVRANAISPGFHNTEMTRHARQDGSENADDFIKQVPLGFLAEADSIGKAALFLASDESYYITGHNLIVDGGLTLR</sequence>
<evidence type="ECO:0000313" key="3">
    <source>
        <dbReference type="Proteomes" id="UP001629432"/>
    </source>
</evidence>
<evidence type="ECO:0000256" key="1">
    <source>
        <dbReference type="ARBA" id="ARBA00006484"/>
    </source>
</evidence>
<keyword evidence="2" id="KW-0560">Oxidoreductase</keyword>
<dbReference type="NCBIfam" id="NF005559">
    <property type="entry name" value="PRK07231.1"/>
    <property type="match status" value="1"/>
</dbReference>
<dbReference type="InterPro" id="IPR036291">
    <property type="entry name" value="NAD(P)-bd_dom_sf"/>
</dbReference>
<evidence type="ECO:0000313" key="2">
    <source>
        <dbReference type="EMBL" id="MFM0641712.1"/>
    </source>
</evidence>
<dbReference type="RefSeq" id="WP_408242144.1">
    <property type="nucleotide sequence ID" value="NZ_JAQQCF010000047.1"/>
</dbReference>
<gene>
    <name evidence="2" type="ORF">PQQ63_34040</name>
</gene>
<dbReference type="SUPFAM" id="SSF51735">
    <property type="entry name" value="NAD(P)-binding Rossmann-fold domains"/>
    <property type="match status" value="1"/>
</dbReference>